<keyword evidence="5 13" id="KW-0131">Cell cycle</keyword>
<feature type="domain" description="Mur ligase N-terminal catalytic" evidence="15">
    <location>
        <begin position="26"/>
        <end position="99"/>
    </location>
</feature>
<dbReference type="GO" id="GO:0005737">
    <property type="term" value="C:cytoplasm"/>
    <property type="evidence" value="ECO:0007669"/>
    <property type="project" value="UniProtKB-SubCell"/>
</dbReference>
<feature type="binding site" evidence="13">
    <location>
        <position position="32"/>
    </location>
    <ligand>
        <name>UDP-N-acetyl-alpha-D-muramoyl-L-alanyl-D-glutamate</name>
        <dbReference type="ChEBI" id="CHEBI:83900"/>
    </ligand>
</feature>
<evidence type="ECO:0000259" key="15">
    <source>
        <dbReference type="Pfam" id="PF01225"/>
    </source>
</evidence>
<dbReference type="PANTHER" id="PTHR23135">
    <property type="entry name" value="MUR LIGASE FAMILY MEMBER"/>
    <property type="match status" value="1"/>
</dbReference>
<dbReference type="InterPro" id="IPR013221">
    <property type="entry name" value="Mur_ligase_cen"/>
</dbReference>
<protein>
    <recommendedName>
        <fullName evidence="9 13">UDP-N-acetylmuramoyl-L-alanyl-D-glutamate--2,6-diaminopimelate ligase</fullName>
        <ecNumber evidence="8 13">6.3.2.13</ecNumber>
    </recommendedName>
    <alternativeName>
        <fullName evidence="10 13">Meso-A2pm-adding enzyme</fullName>
    </alternativeName>
    <alternativeName>
        <fullName evidence="11 13">Meso-diaminopimelate-adding enzyme</fullName>
    </alternativeName>
    <alternativeName>
        <fullName evidence="12 13">UDP-MurNAc-L-Ala-D-Glu:meso-diaminopimelate ligase</fullName>
    </alternativeName>
    <alternativeName>
        <fullName evidence="13">UDP-MurNAc-tripeptide synthetase</fullName>
    </alternativeName>
    <alternativeName>
        <fullName evidence="13">UDP-N-acetylmuramyl-tripeptide synthetase</fullName>
    </alternativeName>
</protein>
<comment type="caution">
    <text evidence="13">Lacks conserved residue(s) required for the propagation of feature annotation.</text>
</comment>
<dbReference type="EMBL" id="JAASRN010000001">
    <property type="protein sequence ID" value="NIK72692.1"/>
    <property type="molecule type" value="Genomic_DNA"/>
</dbReference>
<comment type="similarity">
    <text evidence="1 13">Belongs to the MurCDEF family. MurE subfamily.</text>
</comment>
<evidence type="ECO:0000256" key="9">
    <source>
        <dbReference type="ARBA" id="ARBA00072883"/>
    </source>
</evidence>
<evidence type="ECO:0000259" key="16">
    <source>
        <dbReference type="Pfam" id="PF02875"/>
    </source>
</evidence>
<comment type="cofactor">
    <cofactor evidence="13">
        <name>Mg(2+)</name>
        <dbReference type="ChEBI" id="CHEBI:18420"/>
    </cofactor>
</comment>
<dbReference type="HAMAP" id="MF_00208">
    <property type="entry name" value="MurE"/>
    <property type="match status" value="1"/>
</dbReference>
<comment type="catalytic activity">
    <reaction evidence="7 13">
        <text>UDP-N-acetyl-alpha-D-muramoyl-L-alanyl-D-glutamate + meso-2,6-diaminopimelate + ATP = UDP-N-acetyl-alpha-D-muramoyl-L-alanyl-gamma-D-glutamyl-meso-2,6-diaminopimelate + ADP + phosphate + H(+)</text>
        <dbReference type="Rhea" id="RHEA:23676"/>
        <dbReference type="ChEBI" id="CHEBI:15378"/>
        <dbReference type="ChEBI" id="CHEBI:30616"/>
        <dbReference type="ChEBI" id="CHEBI:43474"/>
        <dbReference type="ChEBI" id="CHEBI:57791"/>
        <dbReference type="ChEBI" id="CHEBI:83900"/>
        <dbReference type="ChEBI" id="CHEBI:83905"/>
        <dbReference type="ChEBI" id="CHEBI:456216"/>
        <dbReference type="EC" id="6.3.2.13"/>
    </reaction>
</comment>
<feature type="modified residue" description="N6-carboxylysine" evidence="13">
    <location>
        <position position="222"/>
    </location>
</feature>
<keyword evidence="2 13" id="KW-0132">Cell division</keyword>
<feature type="domain" description="Mur ligase central" evidence="17">
    <location>
        <begin position="111"/>
        <end position="307"/>
    </location>
</feature>
<evidence type="ECO:0000256" key="11">
    <source>
        <dbReference type="ARBA" id="ARBA00076158"/>
    </source>
</evidence>
<dbReference type="Pfam" id="PF08245">
    <property type="entry name" value="Mur_ligase_M"/>
    <property type="match status" value="1"/>
</dbReference>
<feature type="binding site" evidence="13">
    <location>
        <begin position="113"/>
        <end position="119"/>
    </location>
    <ligand>
        <name>ATP</name>
        <dbReference type="ChEBI" id="CHEBI:30616"/>
    </ligand>
</feature>
<feature type="binding site" evidence="13">
    <location>
        <position position="188"/>
    </location>
    <ligand>
        <name>UDP-N-acetyl-alpha-D-muramoyl-L-alanyl-D-glutamate</name>
        <dbReference type="ChEBI" id="CHEBI:83900"/>
    </ligand>
</feature>
<feature type="domain" description="Mur ligase C-terminal" evidence="16">
    <location>
        <begin position="329"/>
        <end position="458"/>
    </location>
</feature>
<comment type="caution">
    <text evidence="18">The sequence shown here is derived from an EMBL/GenBank/DDBJ whole genome shotgun (WGS) entry which is preliminary data.</text>
</comment>
<proteinExistence type="inferred from homology"/>
<dbReference type="InterPro" id="IPR004101">
    <property type="entry name" value="Mur_ligase_C"/>
</dbReference>
<evidence type="ECO:0000256" key="10">
    <source>
        <dbReference type="ARBA" id="ARBA00075482"/>
    </source>
</evidence>
<accession>A0A846MMN9</accession>
<dbReference type="SUPFAM" id="SSF53244">
    <property type="entry name" value="MurD-like peptide ligases, peptide-binding domain"/>
    <property type="match status" value="1"/>
</dbReference>
<evidence type="ECO:0000313" key="19">
    <source>
        <dbReference type="Proteomes" id="UP000537126"/>
    </source>
</evidence>
<evidence type="ECO:0000256" key="6">
    <source>
        <dbReference type="ARBA" id="ARBA00023316"/>
    </source>
</evidence>
<dbReference type="Gene3D" id="3.40.1390.10">
    <property type="entry name" value="MurE/MurF, N-terminal domain"/>
    <property type="match status" value="1"/>
</dbReference>
<dbReference type="AlphaFoldDB" id="A0A846MMN9"/>
<dbReference type="GO" id="GO:0008765">
    <property type="term" value="F:UDP-N-acetylmuramoylalanyl-D-glutamate-2,6-diaminopimelate ligase activity"/>
    <property type="evidence" value="ECO:0007669"/>
    <property type="project" value="UniProtKB-UniRule"/>
</dbReference>
<evidence type="ECO:0000313" key="18">
    <source>
        <dbReference type="EMBL" id="NIK72692.1"/>
    </source>
</evidence>
<evidence type="ECO:0000256" key="2">
    <source>
        <dbReference type="ARBA" id="ARBA00022618"/>
    </source>
</evidence>
<keyword evidence="13" id="KW-0067">ATP-binding</keyword>
<feature type="short sequence motif" description="Meso-diaminopimelate recognition motif" evidence="13">
    <location>
        <begin position="403"/>
        <end position="406"/>
    </location>
</feature>
<feature type="binding site" evidence="13">
    <location>
        <position position="190"/>
    </location>
    <ligand>
        <name>UDP-N-acetyl-alpha-D-muramoyl-L-alanyl-D-glutamate</name>
        <dbReference type="ChEBI" id="CHEBI:83900"/>
    </ligand>
</feature>
<dbReference type="NCBIfam" id="NF001124">
    <property type="entry name" value="PRK00139.1-2"/>
    <property type="match status" value="1"/>
</dbReference>
<evidence type="ECO:0000256" key="3">
    <source>
        <dbReference type="ARBA" id="ARBA00022960"/>
    </source>
</evidence>
<evidence type="ECO:0000259" key="17">
    <source>
        <dbReference type="Pfam" id="PF08245"/>
    </source>
</evidence>
<dbReference type="GO" id="GO:0008360">
    <property type="term" value="P:regulation of cell shape"/>
    <property type="evidence" value="ECO:0007669"/>
    <property type="project" value="UniProtKB-KW"/>
</dbReference>
<evidence type="ECO:0000256" key="12">
    <source>
        <dbReference type="ARBA" id="ARBA00081560"/>
    </source>
</evidence>
<dbReference type="EC" id="6.3.2.13" evidence="8 13"/>
<dbReference type="GO" id="GO:0009252">
    <property type="term" value="P:peptidoglycan biosynthetic process"/>
    <property type="evidence" value="ECO:0007669"/>
    <property type="project" value="UniProtKB-UniRule"/>
</dbReference>
<reference evidence="18 19" key="1">
    <citation type="submission" date="2020-03" db="EMBL/GenBank/DDBJ databases">
        <title>Genomic Encyclopedia of Type Strains, Phase IV (KMG-IV): sequencing the most valuable type-strain genomes for metagenomic binning, comparative biology and taxonomic classification.</title>
        <authorList>
            <person name="Goeker M."/>
        </authorList>
    </citation>
    <scope>NUCLEOTIDE SEQUENCE [LARGE SCALE GENOMIC DNA]</scope>
    <source>
        <strain evidence="18 19">DSM 5718</strain>
    </source>
</reference>
<dbReference type="GO" id="GO:0051301">
    <property type="term" value="P:cell division"/>
    <property type="evidence" value="ECO:0007669"/>
    <property type="project" value="UniProtKB-KW"/>
</dbReference>
<dbReference type="RefSeq" id="WP_166918006.1">
    <property type="nucleotide sequence ID" value="NZ_JAASRN010000001.1"/>
</dbReference>
<dbReference type="InterPro" id="IPR005761">
    <property type="entry name" value="UDP-N-AcMur-Glu-dNH2Pim_ligase"/>
</dbReference>
<dbReference type="InterPro" id="IPR035911">
    <property type="entry name" value="MurE/MurF_N"/>
</dbReference>
<keyword evidence="13" id="KW-0460">Magnesium</keyword>
<sequence length="487" mass="52975">MAHTLSELLYGVKIISAAGDMHLPVESLTFDSRKVLPGSLFVAVRGTQTDGHHYIEQALAAGARAVVCESMPSGIDASVTCIQVENSAEALGILAANYYGRPSEKLKVVGITGTNGKTTTATLLYRLFMAMGYRTGLISTVVNRIGEKELPATHTTPDALAIQSLLAEMHQAGCTHVFMEVSSHALDQRRVAGLQFAGGVFTNISRDHLDYHKTFEAYIHAKQRLFNELPASAFALSNRDDKRGEYMLQNSRARRLYFALKRPADFKGRILENTIEGLHMEINGIEAWFRLTGTFNAYNLTAVVGAATALGEPIEAVVETLSALRGAPGRFEAFKGGDITVIVDYAHTPDALANVLQTIEGLRVPGQRIITVVGCGGNRDKGKRPLMGDIAARMSDYAVFTSDNPRNEQPLDIIQDMLQGVSISDRKKVVVIEDRRAAIREAIQMAQAGDIVLVAGKGHETYQEIAGVKHPFDDRQEVQAALLDIKA</sequence>
<dbReference type="UniPathway" id="UPA00219"/>
<dbReference type="GO" id="GO:0071555">
    <property type="term" value="P:cell wall organization"/>
    <property type="evidence" value="ECO:0007669"/>
    <property type="project" value="UniProtKB-KW"/>
</dbReference>
<keyword evidence="3 13" id="KW-0133">Cell shape</keyword>
<dbReference type="PANTHER" id="PTHR23135:SF4">
    <property type="entry name" value="UDP-N-ACETYLMURAMOYL-L-ALANYL-D-GLUTAMATE--2,6-DIAMINOPIMELATE LIGASE MURE HOMOLOG, CHLOROPLASTIC"/>
    <property type="match status" value="1"/>
</dbReference>
<dbReference type="Gene3D" id="3.40.1190.10">
    <property type="entry name" value="Mur-like, catalytic domain"/>
    <property type="match status" value="1"/>
</dbReference>
<comment type="pathway">
    <text evidence="13 14">Cell wall biogenesis; peptidoglycan biosynthesis.</text>
</comment>
<dbReference type="InterPro" id="IPR036565">
    <property type="entry name" value="Mur-like_cat_sf"/>
</dbReference>
<evidence type="ECO:0000256" key="13">
    <source>
        <dbReference type="HAMAP-Rule" id="MF_00208"/>
    </source>
</evidence>
<name>A0A846MMN9_9BACT</name>
<feature type="binding site" evidence="13">
    <location>
        <begin position="155"/>
        <end position="156"/>
    </location>
    <ligand>
        <name>UDP-N-acetyl-alpha-D-muramoyl-L-alanyl-D-glutamate</name>
        <dbReference type="ChEBI" id="CHEBI:83900"/>
    </ligand>
</feature>
<dbReference type="NCBIfam" id="NF001126">
    <property type="entry name" value="PRK00139.1-4"/>
    <property type="match status" value="1"/>
</dbReference>
<dbReference type="SUPFAM" id="SSF53623">
    <property type="entry name" value="MurD-like peptide ligases, catalytic domain"/>
    <property type="match status" value="1"/>
</dbReference>
<evidence type="ECO:0000256" key="14">
    <source>
        <dbReference type="RuleBase" id="RU004135"/>
    </source>
</evidence>
<dbReference type="Proteomes" id="UP000537126">
    <property type="component" value="Unassembled WGS sequence"/>
</dbReference>
<dbReference type="Gene3D" id="3.90.190.20">
    <property type="entry name" value="Mur ligase, C-terminal domain"/>
    <property type="match status" value="1"/>
</dbReference>
<dbReference type="FunFam" id="3.90.190.20:FF:000006">
    <property type="entry name" value="UDP-N-acetylmuramoyl-L-alanyl-D-glutamate--2,6-diaminopimelate ligase"/>
    <property type="match status" value="1"/>
</dbReference>
<comment type="function">
    <text evidence="13">Catalyzes the addition of meso-diaminopimelic acid to the nucleotide precursor UDP-N-acetylmuramoyl-L-alanyl-D-glutamate (UMAG) in the biosynthesis of bacterial cell-wall peptidoglycan.</text>
</comment>
<comment type="PTM">
    <text evidence="13">Carboxylation is probably crucial for Mg(2+) binding and, consequently, for the gamma-phosphate positioning of ATP.</text>
</comment>
<evidence type="ECO:0000256" key="7">
    <source>
        <dbReference type="ARBA" id="ARBA00050251"/>
    </source>
</evidence>
<feature type="binding site" evidence="13">
    <location>
        <position position="182"/>
    </location>
    <ligand>
        <name>UDP-N-acetyl-alpha-D-muramoyl-L-alanyl-D-glutamate</name>
        <dbReference type="ChEBI" id="CHEBI:83900"/>
    </ligand>
</feature>
<keyword evidence="13 18" id="KW-0436">Ligase</keyword>
<keyword evidence="4 13" id="KW-0573">Peptidoglycan synthesis</keyword>
<dbReference type="Pfam" id="PF02875">
    <property type="entry name" value="Mur_ligase_C"/>
    <property type="match status" value="1"/>
</dbReference>
<evidence type="ECO:0000256" key="5">
    <source>
        <dbReference type="ARBA" id="ARBA00023306"/>
    </source>
</evidence>
<comment type="subcellular location">
    <subcellularLocation>
        <location evidence="13 14">Cytoplasm</location>
    </subcellularLocation>
</comment>
<keyword evidence="13" id="KW-0547">Nucleotide-binding</keyword>
<keyword evidence="6 13" id="KW-0961">Cell wall biogenesis/degradation</keyword>
<feature type="binding site" evidence="13">
    <location>
        <position position="460"/>
    </location>
    <ligand>
        <name>meso-2,6-diaminopimelate</name>
        <dbReference type="ChEBI" id="CHEBI:57791"/>
    </ligand>
</feature>
<evidence type="ECO:0000256" key="4">
    <source>
        <dbReference type="ARBA" id="ARBA00022984"/>
    </source>
</evidence>
<keyword evidence="19" id="KW-1185">Reference proteome</keyword>
<feature type="binding site" evidence="13">
    <location>
        <position position="456"/>
    </location>
    <ligand>
        <name>meso-2,6-diaminopimelate</name>
        <dbReference type="ChEBI" id="CHEBI:57791"/>
    </ligand>
</feature>
<dbReference type="GO" id="GO:0000287">
    <property type="term" value="F:magnesium ion binding"/>
    <property type="evidence" value="ECO:0007669"/>
    <property type="project" value="UniProtKB-UniRule"/>
</dbReference>
<feature type="binding site" evidence="13">
    <location>
        <begin position="403"/>
        <end position="406"/>
    </location>
    <ligand>
        <name>meso-2,6-diaminopimelate</name>
        <dbReference type="ChEBI" id="CHEBI:57791"/>
    </ligand>
</feature>
<dbReference type="NCBIfam" id="TIGR01085">
    <property type="entry name" value="murE"/>
    <property type="match status" value="1"/>
</dbReference>
<gene>
    <name evidence="13" type="primary">murE</name>
    <name evidence="18" type="ORF">FHS56_000178</name>
</gene>
<dbReference type="InterPro" id="IPR000713">
    <property type="entry name" value="Mur_ligase_N"/>
</dbReference>
<dbReference type="Pfam" id="PF01225">
    <property type="entry name" value="Mur_ligase"/>
    <property type="match status" value="1"/>
</dbReference>
<organism evidence="18 19">
    <name type="scientific">Thermonema lapsum</name>
    <dbReference type="NCBI Taxonomy" id="28195"/>
    <lineage>
        <taxon>Bacteria</taxon>
        <taxon>Pseudomonadati</taxon>
        <taxon>Bacteroidota</taxon>
        <taxon>Cytophagia</taxon>
        <taxon>Cytophagales</taxon>
        <taxon>Thermonemataceae</taxon>
        <taxon>Thermonema</taxon>
    </lineage>
</organism>
<evidence type="ECO:0000256" key="8">
    <source>
        <dbReference type="ARBA" id="ARBA00066633"/>
    </source>
</evidence>
<evidence type="ECO:0000256" key="1">
    <source>
        <dbReference type="ARBA" id="ARBA00005898"/>
    </source>
</evidence>
<keyword evidence="13" id="KW-0963">Cytoplasm</keyword>
<dbReference type="InterPro" id="IPR036615">
    <property type="entry name" value="Mur_ligase_C_dom_sf"/>
</dbReference>
<feature type="binding site" evidence="13">
    <location>
        <position position="379"/>
    </location>
    <ligand>
        <name>meso-2,6-diaminopimelate</name>
        <dbReference type="ChEBI" id="CHEBI:57791"/>
    </ligand>
</feature>
<dbReference type="SUPFAM" id="SSF63418">
    <property type="entry name" value="MurE/MurF N-terminal domain"/>
    <property type="match status" value="1"/>
</dbReference>
<dbReference type="GO" id="GO:0005524">
    <property type="term" value="F:ATP binding"/>
    <property type="evidence" value="ECO:0007669"/>
    <property type="project" value="UniProtKB-UniRule"/>
</dbReference>